<evidence type="ECO:0000256" key="7">
    <source>
        <dbReference type="ARBA" id="ARBA00023277"/>
    </source>
</evidence>
<dbReference type="PROSITE" id="PS00583">
    <property type="entry name" value="PFKB_KINASES_1"/>
    <property type="match status" value="1"/>
</dbReference>
<dbReference type="Gene3D" id="3.40.1190.20">
    <property type="match status" value="1"/>
</dbReference>
<evidence type="ECO:0000256" key="5">
    <source>
        <dbReference type="ARBA" id="ARBA00022777"/>
    </source>
</evidence>
<dbReference type="CDD" id="cd01167">
    <property type="entry name" value="bac_FRK"/>
    <property type="match status" value="1"/>
</dbReference>
<evidence type="ECO:0000256" key="9">
    <source>
        <dbReference type="ARBA" id="ARBA00048451"/>
    </source>
</evidence>
<sequence length="331" mass="35581">MAIDQANGSEEAPLVVSFGEMLIDFVPDVAGVSLAESGGFIKAPGGAPANVAVAITKLGGRSAFVGKFGDDEFGYMLVDILKKNGVNTEGCLLDPHARTALAFVTLKSNGEREFMFYRNPSADMLLTEQELNLALIRRAKIFHYGSISLISEPCRSAHLAAMRAAKEAGILLSYDPNVRLPLWPSQEAARDGIMSIWKEADFIKVSDDEVAFLTQGDPASEDVIMKLWFDGLKLLVVTDGEKGCRYFTKNFKGKVPGFSVTTVDTTGAGDAFVGSLLVSIAKDNSLFHNEEKLKEALRFSNACGAICTTKKGAIPALPDTSMAQELITKGK</sequence>
<dbReference type="InterPro" id="IPR029056">
    <property type="entry name" value="Ribokinase-like"/>
</dbReference>
<dbReference type="PANTHER" id="PTHR43085:SF6">
    <property type="entry name" value="FRUCTOKINASE-5-RELATED"/>
    <property type="match status" value="1"/>
</dbReference>
<dbReference type="FunFam" id="3.40.1190.20:FF:000005">
    <property type="entry name" value="Probable fructokinase-2"/>
    <property type="match status" value="1"/>
</dbReference>
<evidence type="ECO:0000256" key="2">
    <source>
        <dbReference type="ARBA" id="ARBA00010688"/>
    </source>
</evidence>
<keyword evidence="6" id="KW-0067">ATP-binding</keyword>
<evidence type="ECO:0000259" key="10">
    <source>
        <dbReference type="Pfam" id="PF00294"/>
    </source>
</evidence>
<dbReference type="InterPro" id="IPR050306">
    <property type="entry name" value="PfkB_Carbo_kinase"/>
</dbReference>
<keyword evidence="7" id="KW-0119">Carbohydrate metabolism</keyword>
<dbReference type="InterPro" id="IPR002173">
    <property type="entry name" value="Carboh/pur_kinase_PfkB_CS"/>
</dbReference>
<dbReference type="GO" id="GO:0005829">
    <property type="term" value="C:cytosol"/>
    <property type="evidence" value="ECO:0007669"/>
    <property type="project" value="TreeGrafter"/>
</dbReference>
<evidence type="ECO:0000313" key="11">
    <source>
        <dbReference type="Proteomes" id="UP000228380"/>
    </source>
</evidence>
<comment type="catalytic activity">
    <reaction evidence="9">
        <text>D-fructose + ATP = D-fructose 6-phosphate + ADP + H(+)</text>
        <dbReference type="Rhea" id="RHEA:16125"/>
        <dbReference type="ChEBI" id="CHEBI:15378"/>
        <dbReference type="ChEBI" id="CHEBI:30616"/>
        <dbReference type="ChEBI" id="CHEBI:37721"/>
        <dbReference type="ChEBI" id="CHEBI:61527"/>
        <dbReference type="ChEBI" id="CHEBI:456216"/>
        <dbReference type="EC" id="2.7.1.4"/>
    </reaction>
</comment>
<dbReference type="RefSeq" id="XP_038984263.1">
    <property type="nucleotide sequence ID" value="XM_039128335.1"/>
</dbReference>
<comment type="pathway">
    <text evidence="1">Glycan biosynthesis; starch biosynthesis.</text>
</comment>
<evidence type="ECO:0000256" key="8">
    <source>
        <dbReference type="ARBA" id="ARBA00038887"/>
    </source>
</evidence>
<reference evidence="11" key="1">
    <citation type="journal article" date="2019" name="Nat. Commun.">
        <title>Genome-wide association mapping of date palm fruit traits.</title>
        <authorList>
            <person name="Hazzouri K.M."/>
            <person name="Gros-Balthazard M."/>
            <person name="Flowers J.M."/>
            <person name="Copetti D."/>
            <person name="Lemansour A."/>
            <person name="Lebrun M."/>
            <person name="Masmoudi K."/>
            <person name="Ferrand S."/>
            <person name="Dhar M.I."/>
            <person name="Fresquez Z.A."/>
            <person name="Rosas U."/>
            <person name="Zhang J."/>
            <person name="Talag J."/>
            <person name="Lee S."/>
            <person name="Kudrna D."/>
            <person name="Powell R.F."/>
            <person name="Leitch I.J."/>
            <person name="Krueger R.R."/>
            <person name="Wing R.A."/>
            <person name="Amiri K.M.A."/>
            <person name="Purugganan M.D."/>
        </authorList>
    </citation>
    <scope>NUCLEOTIDE SEQUENCE [LARGE SCALE GENOMIC DNA]</scope>
    <source>
        <strain evidence="11">cv. Khalas</strain>
    </source>
</reference>
<dbReference type="Pfam" id="PF00294">
    <property type="entry name" value="PfkB"/>
    <property type="match status" value="1"/>
</dbReference>
<dbReference type="KEGG" id="pda:103697084"/>
<dbReference type="EC" id="2.7.1.4" evidence="8"/>
<dbReference type="PANTHER" id="PTHR43085">
    <property type="entry name" value="HEXOKINASE FAMILY MEMBER"/>
    <property type="match status" value="1"/>
</dbReference>
<dbReference type="OrthoDB" id="415590at2759"/>
<keyword evidence="3" id="KW-0808">Transferase</keyword>
<evidence type="ECO:0000256" key="4">
    <source>
        <dbReference type="ARBA" id="ARBA00022741"/>
    </source>
</evidence>
<protein>
    <recommendedName>
        <fullName evidence="8">fructokinase</fullName>
        <ecNumber evidence="8">2.7.1.4</ecNumber>
    </recommendedName>
</protein>
<dbReference type="Proteomes" id="UP000228380">
    <property type="component" value="Chromosome 7"/>
</dbReference>
<name>A0A8B9AJR7_PHODC</name>
<dbReference type="GeneID" id="103697084"/>
<dbReference type="AlphaFoldDB" id="A0A8B9AJR7"/>
<evidence type="ECO:0000313" key="12">
    <source>
        <dbReference type="RefSeq" id="XP_038984263.1"/>
    </source>
</evidence>
<organism evidence="11 12">
    <name type="scientific">Phoenix dactylifera</name>
    <name type="common">Date palm</name>
    <dbReference type="NCBI Taxonomy" id="42345"/>
    <lineage>
        <taxon>Eukaryota</taxon>
        <taxon>Viridiplantae</taxon>
        <taxon>Streptophyta</taxon>
        <taxon>Embryophyta</taxon>
        <taxon>Tracheophyta</taxon>
        <taxon>Spermatophyta</taxon>
        <taxon>Magnoliopsida</taxon>
        <taxon>Liliopsida</taxon>
        <taxon>Arecaceae</taxon>
        <taxon>Coryphoideae</taxon>
        <taxon>Phoeniceae</taxon>
        <taxon>Phoenix</taxon>
    </lineage>
</organism>
<dbReference type="SUPFAM" id="SSF53613">
    <property type="entry name" value="Ribokinase-like"/>
    <property type="match status" value="1"/>
</dbReference>
<dbReference type="GO" id="GO:0006000">
    <property type="term" value="P:fructose metabolic process"/>
    <property type="evidence" value="ECO:0007669"/>
    <property type="project" value="TreeGrafter"/>
</dbReference>
<keyword evidence="5" id="KW-0418">Kinase</keyword>
<dbReference type="InterPro" id="IPR011611">
    <property type="entry name" value="PfkB_dom"/>
</dbReference>
<reference evidence="12" key="2">
    <citation type="submission" date="2025-08" db="UniProtKB">
        <authorList>
            <consortium name="RefSeq"/>
        </authorList>
    </citation>
    <scope>IDENTIFICATION</scope>
    <source>
        <tissue evidence="12">Young leaves</tissue>
    </source>
</reference>
<gene>
    <name evidence="12" type="primary">LOC103697084</name>
</gene>
<feature type="domain" description="Carbohydrate kinase PfkB" evidence="10">
    <location>
        <begin position="14"/>
        <end position="319"/>
    </location>
</feature>
<comment type="similarity">
    <text evidence="2">Belongs to the carbohydrate kinase PfkB family.</text>
</comment>
<evidence type="ECO:0000256" key="6">
    <source>
        <dbReference type="ARBA" id="ARBA00022840"/>
    </source>
</evidence>
<accession>A0A8B9AJR7</accession>
<dbReference type="GO" id="GO:0005524">
    <property type="term" value="F:ATP binding"/>
    <property type="evidence" value="ECO:0007669"/>
    <property type="project" value="UniProtKB-KW"/>
</dbReference>
<keyword evidence="4" id="KW-0547">Nucleotide-binding</keyword>
<proteinExistence type="inferred from homology"/>
<evidence type="ECO:0000256" key="3">
    <source>
        <dbReference type="ARBA" id="ARBA00022679"/>
    </source>
</evidence>
<keyword evidence="11" id="KW-1185">Reference proteome</keyword>
<dbReference type="GO" id="GO:0008865">
    <property type="term" value="F:fructokinase activity"/>
    <property type="evidence" value="ECO:0007669"/>
    <property type="project" value="UniProtKB-EC"/>
</dbReference>
<evidence type="ECO:0000256" key="1">
    <source>
        <dbReference type="ARBA" id="ARBA00004727"/>
    </source>
</evidence>